<dbReference type="EMBL" id="BPLR01017226">
    <property type="protein sequence ID" value="GIY89570.1"/>
    <property type="molecule type" value="Genomic_DNA"/>
</dbReference>
<proteinExistence type="predicted"/>
<protein>
    <submittedName>
        <fullName evidence="1">Uncharacterized protein</fullName>
    </submittedName>
</protein>
<evidence type="ECO:0000313" key="1">
    <source>
        <dbReference type="EMBL" id="GIY89570.1"/>
    </source>
</evidence>
<keyword evidence="2" id="KW-1185">Reference proteome</keyword>
<dbReference type="AlphaFoldDB" id="A0AAV4X5X4"/>
<sequence>MCVPSGGVNPVRCLSHLNSVLGITLLATKGSNCGMLLPSSPSQCHRNDESPPEKSSQDACDGHWGALCG</sequence>
<name>A0AAV4X5X4_CAEEX</name>
<dbReference type="Proteomes" id="UP001054945">
    <property type="component" value="Unassembled WGS sequence"/>
</dbReference>
<gene>
    <name evidence="1" type="ORF">CEXT_103061</name>
</gene>
<comment type="caution">
    <text evidence="1">The sequence shown here is derived from an EMBL/GenBank/DDBJ whole genome shotgun (WGS) entry which is preliminary data.</text>
</comment>
<accession>A0AAV4X5X4</accession>
<reference evidence="1 2" key="1">
    <citation type="submission" date="2021-06" db="EMBL/GenBank/DDBJ databases">
        <title>Caerostris extrusa draft genome.</title>
        <authorList>
            <person name="Kono N."/>
            <person name="Arakawa K."/>
        </authorList>
    </citation>
    <scope>NUCLEOTIDE SEQUENCE [LARGE SCALE GENOMIC DNA]</scope>
</reference>
<evidence type="ECO:0000313" key="2">
    <source>
        <dbReference type="Proteomes" id="UP001054945"/>
    </source>
</evidence>
<organism evidence="1 2">
    <name type="scientific">Caerostris extrusa</name>
    <name type="common">Bark spider</name>
    <name type="synonym">Caerostris bankana</name>
    <dbReference type="NCBI Taxonomy" id="172846"/>
    <lineage>
        <taxon>Eukaryota</taxon>
        <taxon>Metazoa</taxon>
        <taxon>Ecdysozoa</taxon>
        <taxon>Arthropoda</taxon>
        <taxon>Chelicerata</taxon>
        <taxon>Arachnida</taxon>
        <taxon>Araneae</taxon>
        <taxon>Araneomorphae</taxon>
        <taxon>Entelegynae</taxon>
        <taxon>Araneoidea</taxon>
        <taxon>Araneidae</taxon>
        <taxon>Caerostris</taxon>
    </lineage>
</organism>